<keyword evidence="3" id="KW-1003">Cell membrane</keyword>
<dbReference type="PANTHER" id="PTHR34582">
    <property type="entry name" value="UPF0702 TRANSMEMBRANE PROTEIN YCAP"/>
    <property type="match status" value="1"/>
</dbReference>
<proteinExistence type="inferred from homology"/>
<dbReference type="InterPro" id="IPR023090">
    <property type="entry name" value="UPF0702_alpha/beta_dom_sf"/>
</dbReference>
<evidence type="ECO:0000313" key="9">
    <source>
        <dbReference type="Proteomes" id="UP000283095"/>
    </source>
</evidence>
<protein>
    <submittedName>
        <fullName evidence="8">Membrane protein</fullName>
    </submittedName>
</protein>
<evidence type="ECO:0000256" key="6">
    <source>
        <dbReference type="ARBA" id="ARBA00023136"/>
    </source>
</evidence>
<dbReference type="Pfam" id="PF07870">
    <property type="entry name" value="DUF1657"/>
    <property type="match status" value="1"/>
</dbReference>
<evidence type="ECO:0000256" key="2">
    <source>
        <dbReference type="ARBA" id="ARBA00006448"/>
    </source>
</evidence>
<accession>A0A3T0KL44</accession>
<feature type="domain" description="YetF C-terminal" evidence="7">
    <location>
        <begin position="82"/>
        <end position="214"/>
    </location>
</feature>
<dbReference type="EMBL" id="CP026095">
    <property type="protein sequence ID" value="AZV40981.1"/>
    <property type="molecule type" value="Genomic_DNA"/>
</dbReference>
<evidence type="ECO:0000256" key="4">
    <source>
        <dbReference type="ARBA" id="ARBA00022692"/>
    </source>
</evidence>
<dbReference type="Pfam" id="PF04239">
    <property type="entry name" value="DUF421"/>
    <property type="match status" value="1"/>
</dbReference>
<sequence>MPDWLNIVLRSIFFLIVLFLITKWLGKKQISQLSFFEYVNGITIGNIGAEVVTGLDQKISLGVLSMLTIAALPFLAGLISLKSKPIRDFIEGRGTVFIKDGKVLEENLKKERYTTDELLTLLRKKNVYRFADVEFAVLEATGDFNVMLKKENQPLTPKDLNMKFPSVKEPQTVIMDGEVLDEPLTQAGRSRGWLHTELEKLGVTIENVFLGQVDSYGQLTIDLFDDKIQVPSPQEMPLLYATLKKCQADLELFALGTKNAEAKKMYSTNSKKIQEAVDKVGYILKE</sequence>
<name>A0A3T0KL44_9BACI</name>
<keyword evidence="6" id="KW-0472">Membrane</keyword>
<organism evidence="8 9">
    <name type="scientific">Peribacillus asahii</name>
    <dbReference type="NCBI Taxonomy" id="228899"/>
    <lineage>
        <taxon>Bacteria</taxon>
        <taxon>Bacillati</taxon>
        <taxon>Bacillota</taxon>
        <taxon>Bacilli</taxon>
        <taxon>Bacillales</taxon>
        <taxon>Bacillaceae</taxon>
        <taxon>Peribacillus</taxon>
    </lineage>
</organism>
<comment type="similarity">
    <text evidence="2">Belongs to the UPF0702 family.</text>
</comment>
<evidence type="ECO:0000256" key="5">
    <source>
        <dbReference type="ARBA" id="ARBA00022989"/>
    </source>
</evidence>
<comment type="subcellular location">
    <subcellularLocation>
        <location evidence="1">Cell membrane</location>
        <topology evidence="1">Multi-pass membrane protein</topology>
    </subcellularLocation>
</comment>
<dbReference type="AlphaFoldDB" id="A0A3T0KL44"/>
<evidence type="ECO:0000256" key="3">
    <source>
        <dbReference type="ARBA" id="ARBA00022475"/>
    </source>
</evidence>
<dbReference type="PANTHER" id="PTHR34582:SF7">
    <property type="entry name" value="UPF0702 TRANSMEMBRANE PROTEIN YDFS"/>
    <property type="match status" value="1"/>
</dbReference>
<keyword evidence="4" id="KW-0812">Transmembrane</keyword>
<dbReference type="Proteomes" id="UP000283095">
    <property type="component" value="Chromosome"/>
</dbReference>
<gene>
    <name evidence="8" type="ORF">BAOM_0293</name>
</gene>
<keyword evidence="5" id="KW-1133">Transmembrane helix</keyword>
<dbReference type="InterPro" id="IPR012452">
    <property type="entry name" value="DUF1657"/>
</dbReference>
<dbReference type="GO" id="GO:0005886">
    <property type="term" value="C:plasma membrane"/>
    <property type="evidence" value="ECO:0007669"/>
    <property type="project" value="UniProtKB-SubCell"/>
</dbReference>
<evidence type="ECO:0000256" key="1">
    <source>
        <dbReference type="ARBA" id="ARBA00004651"/>
    </source>
</evidence>
<dbReference type="KEGG" id="pasa:BAOM_0293"/>
<dbReference type="RefSeq" id="WP_127758753.1">
    <property type="nucleotide sequence ID" value="NZ_CP026095.1"/>
</dbReference>
<reference evidence="8 9" key="1">
    <citation type="submission" date="2018-01" db="EMBL/GenBank/DDBJ databases">
        <title>Bacillus asahii Genome sequencing and assembly.</title>
        <authorList>
            <person name="Jiang H."/>
            <person name="Feng Y."/>
            <person name="Zhao F."/>
            <person name="Lin X."/>
        </authorList>
    </citation>
    <scope>NUCLEOTIDE SEQUENCE [LARGE SCALE GENOMIC DNA]</scope>
    <source>
        <strain evidence="8 9">OM18</strain>
    </source>
</reference>
<dbReference type="OrthoDB" id="9778331at2"/>
<dbReference type="InterPro" id="IPR007353">
    <property type="entry name" value="DUF421"/>
</dbReference>
<evidence type="ECO:0000259" key="7">
    <source>
        <dbReference type="Pfam" id="PF04239"/>
    </source>
</evidence>
<evidence type="ECO:0000313" key="8">
    <source>
        <dbReference type="EMBL" id="AZV40981.1"/>
    </source>
</evidence>
<dbReference type="Gene3D" id="3.30.240.20">
    <property type="entry name" value="bsu07140 like domains"/>
    <property type="match status" value="2"/>
</dbReference>